<protein>
    <submittedName>
        <fullName evidence="1">Uncharacterized protein</fullName>
    </submittedName>
</protein>
<evidence type="ECO:0000313" key="1">
    <source>
        <dbReference type="EMBL" id="SHF03661.1"/>
    </source>
</evidence>
<dbReference type="AlphaFoldDB" id="A0A1M4YCV3"/>
<organism evidence="1 2">
    <name type="scientific">Caloramator proteoclasticus DSM 10124</name>
    <dbReference type="NCBI Taxonomy" id="1121262"/>
    <lineage>
        <taxon>Bacteria</taxon>
        <taxon>Bacillati</taxon>
        <taxon>Bacillota</taxon>
        <taxon>Clostridia</taxon>
        <taxon>Eubacteriales</taxon>
        <taxon>Clostridiaceae</taxon>
        <taxon>Caloramator</taxon>
    </lineage>
</organism>
<proteinExistence type="predicted"/>
<dbReference type="Proteomes" id="UP000184423">
    <property type="component" value="Unassembled WGS sequence"/>
</dbReference>
<gene>
    <name evidence="1" type="ORF">SAMN02746091_01632</name>
</gene>
<accession>A0A1M4YCV3</accession>
<keyword evidence="2" id="KW-1185">Reference proteome</keyword>
<name>A0A1M4YCV3_9CLOT</name>
<dbReference type="RefSeq" id="WP_073248951.1">
    <property type="nucleotide sequence ID" value="NZ_FQVG01000030.1"/>
</dbReference>
<sequence>MKKTNKLKTEKINSITKKIKRKHKSIINITKDYRKMYSIIYNTSCTEGLNIEDIYSNEKIEETIWRKILINKYEKEIRKLKYEIELIWGDRK</sequence>
<reference evidence="2" key="1">
    <citation type="submission" date="2016-11" db="EMBL/GenBank/DDBJ databases">
        <authorList>
            <person name="Varghese N."/>
            <person name="Submissions S."/>
        </authorList>
    </citation>
    <scope>NUCLEOTIDE SEQUENCE [LARGE SCALE GENOMIC DNA]</scope>
    <source>
        <strain evidence="2">DSM 10124</strain>
    </source>
</reference>
<evidence type="ECO:0000313" key="2">
    <source>
        <dbReference type="Proteomes" id="UP000184423"/>
    </source>
</evidence>
<dbReference type="EMBL" id="FQVG01000030">
    <property type="protein sequence ID" value="SHF03661.1"/>
    <property type="molecule type" value="Genomic_DNA"/>
</dbReference>